<organism evidence="1 2">
    <name type="scientific">Mycobacterium pinniadriaticum</name>
    <dbReference type="NCBI Taxonomy" id="2994102"/>
    <lineage>
        <taxon>Bacteria</taxon>
        <taxon>Bacillati</taxon>
        <taxon>Actinomycetota</taxon>
        <taxon>Actinomycetes</taxon>
        <taxon>Mycobacteriales</taxon>
        <taxon>Mycobacteriaceae</taxon>
        <taxon>Mycobacterium</taxon>
    </lineage>
</organism>
<protein>
    <submittedName>
        <fullName evidence="1">Uncharacterized protein</fullName>
    </submittedName>
</protein>
<comment type="caution">
    <text evidence="1">The sequence shown here is derived from an EMBL/GenBank/DDBJ whole genome shotgun (WGS) entry which is preliminary data.</text>
</comment>
<keyword evidence="2" id="KW-1185">Reference proteome</keyword>
<accession>A0ABT3SKT9</accession>
<dbReference type="EMBL" id="JAPJDO010000028">
    <property type="protein sequence ID" value="MCX2939793.1"/>
    <property type="molecule type" value="Genomic_DNA"/>
</dbReference>
<gene>
    <name evidence="1" type="ORF">ORI27_24145</name>
</gene>
<evidence type="ECO:0000313" key="2">
    <source>
        <dbReference type="Proteomes" id="UP001300745"/>
    </source>
</evidence>
<dbReference type="Proteomes" id="UP001300745">
    <property type="component" value="Unassembled WGS sequence"/>
</dbReference>
<sequence>MKTDSGIRHIFVFDAPSPEALEEMSANYYQECQIVGAASVEIELFDDSTVVLSATRYLPTGVTVHASVAGDRLQVTCTRPDGQRVIMREFTDWARYTVHRGTRQ</sequence>
<proteinExistence type="predicted"/>
<name>A0ABT3SKT9_9MYCO</name>
<dbReference type="RefSeq" id="WP_265999603.1">
    <property type="nucleotide sequence ID" value="NZ_JAPJDN010000028.1"/>
</dbReference>
<evidence type="ECO:0000313" key="1">
    <source>
        <dbReference type="EMBL" id="MCX2939793.1"/>
    </source>
</evidence>
<reference evidence="1 2" key="1">
    <citation type="submission" date="2022-11" db="EMBL/GenBank/DDBJ databases">
        <title>Mycobacterium sp. nov.</title>
        <authorList>
            <person name="Papic B."/>
            <person name="Spicic S."/>
            <person name="Duvnjak S."/>
        </authorList>
    </citation>
    <scope>NUCLEOTIDE SEQUENCE [LARGE SCALE GENOMIC DNA]</scope>
    <source>
        <strain evidence="1 2">CVI_P4</strain>
    </source>
</reference>